<reference evidence="6" key="1">
    <citation type="submission" date="2024-06" db="EMBL/GenBank/DDBJ databases">
        <title>Radixoralia hellwigii gen. nov., sp nov., isolated from a root canal in the human oral cavity.</title>
        <authorList>
            <person name="Bartsch S."/>
            <person name="Wittmer A."/>
            <person name="Schulz A.-K."/>
            <person name="Neumann-Schaal M."/>
            <person name="Wolf J."/>
            <person name="Gronow S."/>
            <person name="Tennert C."/>
            <person name="Haecker G."/>
            <person name="Cieplik F."/>
            <person name="Al-Ahmad A."/>
        </authorList>
    </citation>
    <scope>NUCLEOTIDE SEQUENCE [LARGE SCALE GENOMIC DNA]</scope>
    <source>
        <strain evidence="6">Wk13</strain>
    </source>
</reference>
<dbReference type="NCBIfam" id="TIGR01093">
    <property type="entry name" value="aroD"/>
    <property type="match status" value="1"/>
</dbReference>
<feature type="binding site" evidence="4">
    <location>
        <position position="85"/>
    </location>
    <ligand>
        <name>3-dehydroquinate</name>
        <dbReference type="ChEBI" id="CHEBI:32364"/>
    </ligand>
</feature>
<dbReference type="Pfam" id="PF01487">
    <property type="entry name" value="DHquinase_I"/>
    <property type="match status" value="1"/>
</dbReference>
<sequence>MKASIPILIGGRPLGGDAMPAIITPLVGRTRAMIFEEVAAIAPKKPNLLEWRIDFFEAIGDHQAVIDTALAIRQAASIPVLLTRRSVAEGGQSLAIDEAAVMAMYTAACQAKCIELIDYELSSAPADIEALRKVSRANGIGMILSYHNFQMTPDASTLDEKFAAAVRLGADVAKVAVMPHNDRDVLELLAATRRAREKHDLPLISIAMGGLGALSRIAGWIYGSSATFAIGQGCSAPGQIAIEDLRTALSIIRHAVLGESPGTPFGS</sequence>
<dbReference type="InterPro" id="IPR001381">
    <property type="entry name" value="DHquinase_I"/>
</dbReference>
<name>A0ABV4UHR0_9RHOO</name>
<dbReference type="PANTHER" id="PTHR43699">
    <property type="entry name" value="3-DEHYDROQUINATE DEHYDRATASE"/>
    <property type="match status" value="1"/>
</dbReference>
<feature type="active site" description="Schiff-base intermediate with substrate" evidence="4">
    <location>
        <position position="174"/>
    </location>
</feature>
<feature type="binding site" evidence="4">
    <location>
        <position position="239"/>
    </location>
    <ligand>
        <name>3-dehydroquinate</name>
        <dbReference type="ChEBI" id="CHEBI:32364"/>
    </ligand>
</feature>
<keyword evidence="6" id="KW-1185">Reference proteome</keyword>
<feature type="active site" description="Proton donor/acceptor" evidence="4">
    <location>
        <position position="147"/>
    </location>
</feature>
<evidence type="ECO:0000256" key="1">
    <source>
        <dbReference type="ARBA" id="ARBA00001864"/>
    </source>
</evidence>
<dbReference type="InterPro" id="IPR050146">
    <property type="entry name" value="Type-I_3-dehydroquinase"/>
</dbReference>
<dbReference type="EMBL" id="JBEUWX010000002">
    <property type="protein sequence ID" value="MFA9950414.1"/>
    <property type="molecule type" value="Genomic_DNA"/>
</dbReference>
<evidence type="ECO:0000256" key="3">
    <source>
        <dbReference type="ARBA" id="ARBA00023270"/>
    </source>
</evidence>
<keyword evidence="2 4" id="KW-0456">Lyase</keyword>
<keyword evidence="3 4" id="KW-0704">Schiff base</keyword>
<comment type="subunit">
    <text evidence="4">Homodimer.</text>
</comment>
<accession>A0ABV4UHR0</accession>
<proteinExistence type="inferred from homology"/>
<comment type="caution">
    <text evidence="4">Lacks conserved residue(s) required for the propagation of feature annotation.</text>
</comment>
<keyword evidence="4" id="KW-0028">Amino-acid biosynthesis</keyword>
<comment type="pathway">
    <text evidence="4">Metabolic intermediate biosynthesis; chorismate biosynthesis; chorismate from D-erythrose 4-phosphate and phosphoenolpyruvate: step 3/7.</text>
</comment>
<dbReference type="EC" id="4.2.1.10" evidence="4"/>
<dbReference type="InterPro" id="IPR013785">
    <property type="entry name" value="Aldolase_TIM"/>
</dbReference>
<comment type="function">
    <text evidence="4">Involved in the third step of the chorismate pathway, which leads to the biosynthesis of aromatic amino acids. Catalyzes the cis-dehydration of 3-dehydroquinate (DHQ) and introduces the first double bond of the aromatic ring to yield 3-dehydroshikimate.</text>
</comment>
<dbReference type="RefSeq" id="WP_418891472.1">
    <property type="nucleotide sequence ID" value="NZ_JBEUWX010000002.1"/>
</dbReference>
<evidence type="ECO:0000256" key="2">
    <source>
        <dbReference type="ARBA" id="ARBA00023239"/>
    </source>
</evidence>
<comment type="catalytic activity">
    <reaction evidence="1 4">
        <text>3-dehydroquinate = 3-dehydroshikimate + H2O</text>
        <dbReference type="Rhea" id="RHEA:21096"/>
        <dbReference type="ChEBI" id="CHEBI:15377"/>
        <dbReference type="ChEBI" id="CHEBI:16630"/>
        <dbReference type="ChEBI" id="CHEBI:32364"/>
        <dbReference type="EC" id="4.2.1.10"/>
    </reaction>
</comment>
<feature type="binding site" evidence="4">
    <location>
        <begin position="50"/>
        <end position="52"/>
    </location>
    <ligand>
        <name>3-dehydroquinate</name>
        <dbReference type="ChEBI" id="CHEBI:32364"/>
    </ligand>
</feature>
<dbReference type="HAMAP" id="MF_00214">
    <property type="entry name" value="AroD"/>
    <property type="match status" value="1"/>
</dbReference>
<comment type="similarity">
    <text evidence="4">Belongs to the type-I 3-dehydroquinase family.</text>
</comment>
<protein>
    <recommendedName>
        <fullName evidence="4">3-dehydroquinate dehydratase</fullName>
        <shortName evidence="4">3-dehydroquinase</shortName>
        <ecNumber evidence="4">4.2.1.10</ecNumber>
    </recommendedName>
    <alternativeName>
        <fullName evidence="4">Type I DHQase</fullName>
    </alternativeName>
    <alternativeName>
        <fullName evidence="4">Type I dehydroquinase</fullName>
        <shortName evidence="4">DHQ1</shortName>
    </alternativeName>
</protein>
<feature type="binding site" evidence="4">
    <location>
        <position position="235"/>
    </location>
    <ligand>
        <name>3-dehydroquinate</name>
        <dbReference type="ChEBI" id="CHEBI:32364"/>
    </ligand>
</feature>
<keyword evidence="4" id="KW-0057">Aromatic amino acid biosynthesis</keyword>
<feature type="binding site" evidence="4">
    <location>
        <position position="216"/>
    </location>
    <ligand>
        <name>3-dehydroquinate</name>
        <dbReference type="ChEBI" id="CHEBI:32364"/>
    </ligand>
</feature>
<comment type="caution">
    <text evidence="5">The sequence shown here is derived from an EMBL/GenBank/DDBJ whole genome shotgun (WGS) entry which is preliminary data.</text>
</comment>
<gene>
    <name evidence="4 5" type="primary">aroD</name>
    <name evidence="5" type="ORF">ABCS64_08830</name>
</gene>
<evidence type="ECO:0000256" key="4">
    <source>
        <dbReference type="HAMAP-Rule" id="MF_00214"/>
    </source>
</evidence>
<organism evidence="5 6">
    <name type="scientific">Dentiradicibacter hellwigii</name>
    <dbReference type="NCBI Taxonomy" id="3149053"/>
    <lineage>
        <taxon>Bacteria</taxon>
        <taxon>Pseudomonadati</taxon>
        <taxon>Pseudomonadota</taxon>
        <taxon>Betaproteobacteria</taxon>
        <taxon>Rhodocyclales</taxon>
        <taxon>Rhodocyclaceae</taxon>
        <taxon>Dentiradicibacter</taxon>
    </lineage>
</organism>
<evidence type="ECO:0000313" key="6">
    <source>
        <dbReference type="Proteomes" id="UP001574673"/>
    </source>
</evidence>
<dbReference type="SUPFAM" id="SSF51569">
    <property type="entry name" value="Aldolase"/>
    <property type="match status" value="1"/>
</dbReference>
<dbReference type="GO" id="GO:0003855">
    <property type="term" value="F:3-dehydroquinate dehydratase activity"/>
    <property type="evidence" value="ECO:0007669"/>
    <property type="project" value="UniProtKB-EC"/>
</dbReference>
<dbReference type="Proteomes" id="UP001574673">
    <property type="component" value="Unassembled WGS sequence"/>
</dbReference>
<dbReference type="PANTHER" id="PTHR43699:SF1">
    <property type="entry name" value="3-DEHYDROQUINATE DEHYDRATASE"/>
    <property type="match status" value="1"/>
</dbReference>
<evidence type="ECO:0000313" key="5">
    <source>
        <dbReference type="EMBL" id="MFA9950414.1"/>
    </source>
</evidence>
<dbReference type="CDD" id="cd00502">
    <property type="entry name" value="DHQase_I"/>
    <property type="match status" value="1"/>
</dbReference>
<dbReference type="Gene3D" id="3.20.20.70">
    <property type="entry name" value="Aldolase class I"/>
    <property type="match status" value="1"/>
</dbReference>